<dbReference type="AlphaFoldDB" id="A0A6A4GRU4"/>
<evidence type="ECO:0000313" key="1">
    <source>
        <dbReference type="EMBL" id="KAE9388030.1"/>
    </source>
</evidence>
<keyword evidence="2" id="KW-1185">Reference proteome</keyword>
<dbReference type="OrthoDB" id="3068631at2759"/>
<accession>A0A6A4GRU4</accession>
<dbReference type="EMBL" id="ML769765">
    <property type="protein sequence ID" value="KAE9388030.1"/>
    <property type="molecule type" value="Genomic_DNA"/>
</dbReference>
<sequence>MSSDKVGILDVNFVADLVRQQGEELLRVRKELELTKKINTASFEALRATERHLDDFQQSCSQWHLRFSSIIGQELVALQTENDSMASQLEAARADLRTALGFTNLSESSVEPEQLINDRVPSLSTSIAVALEESDSDGYTSISFSDIDSSGTSSAIGRPCATNCPIPNCATSDDSLEVDPCGLDYAASAVSQRNRDGELEKVLSCGTEIVISAWSDKEAMRIESRASDADKNETQPILKYDSSETVDLHQQNGNVAVTLSTKQLMSEFLDGIPCDTDHLVWQCLTVESLKPVCSKLPKPMKRAVNALCLEVIGPVTETHYHVLRVPETLLAYPNINNRTLITVSKSANDLSCNLAKLKSGWKGHVLLQNSSAGELYYLGEYESGGSCRMAYSEYDLLPEETKLYLFNFAKALRRKDIQTNAQMALNMSKDTGIYIAKTELRLIGYNAIIENQLGKEAKQRKYV</sequence>
<gene>
    <name evidence="1" type="ORF">BT96DRAFT_1025608</name>
</gene>
<name>A0A6A4GRU4_9AGAR</name>
<organism evidence="1 2">
    <name type="scientific">Gymnopus androsaceus JB14</name>
    <dbReference type="NCBI Taxonomy" id="1447944"/>
    <lineage>
        <taxon>Eukaryota</taxon>
        <taxon>Fungi</taxon>
        <taxon>Dikarya</taxon>
        <taxon>Basidiomycota</taxon>
        <taxon>Agaricomycotina</taxon>
        <taxon>Agaricomycetes</taxon>
        <taxon>Agaricomycetidae</taxon>
        <taxon>Agaricales</taxon>
        <taxon>Marasmiineae</taxon>
        <taxon>Omphalotaceae</taxon>
        <taxon>Gymnopus</taxon>
    </lineage>
</organism>
<reference evidence="1" key="1">
    <citation type="journal article" date="2019" name="Environ. Microbiol.">
        <title>Fungal ecological strategies reflected in gene transcription - a case study of two litter decomposers.</title>
        <authorList>
            <person name="Barbi F."/>
            <person name="Kohler A."/>
            <person name="Barry K."/>
            <person name="Baskaran P."/>
            <person name="Daum C."/>
            <person name="Fauchery L."/>
            <person name="Ihrmark K."/>
            <person name="Kuo A."/>
            <person name="LaButti K."/>
            <person name="Lipzen A."/>
            <person name="Morin E."/>
            <person name="Grigoriev I.V."/>
            <person name="Henrissat B."/>
            <person name="Lindahl B."/>
            <person name="Martin F."/>
        </authorList>
    </citation>
    <scope>NUCLEOTIDE SEQUENCE</scope>
    <source>
        <strain evidence="1">JB14</strain>
    </source>
</reference>
<dbReference type="Proteomes" id="UP000799118">
    <property type="component" value="Unassembled WGS sequence"/>
</dbReference>
<protein>
    <submittedName>
        <fullName evidence="1">Uncharacterized protein</fullName>
    </submittedName>
</protein>
<proteinExistence type="predicted"/>
<evidence type="ECO:0000313" key="2">
    <source>
        <dbReference type="Proteomes" id="UP000799118"/>
    </source>
</evidence>